<organism evidence="3 4">
    <name type="scientific">Rhabdobacter roseus</name>
    <dbReference type="NCBI Taxonomy" id="1655419"/>
    <lineage>
        <taxon>Bacteria</taxon>
        <taxon>Pseudomonadati</taxon>
        <taxon>Bacteroidota</taxon>
        <taxon>Cytophagia</taxon>
        <taxon>Cytophagales</taxon>
        <taxon>Cytophagaceae</taxon>
        <taxon>Rhabdobacter</taxon>
    </lineage>
</organism>
<dbReference type="GO" id="GO:0016209">
    <property type="term" value="F:antioxidant activity"/>
    <property type="evidence" value="ECO:0007669"/>
    <property type="project" value="InterPro"/>
</dbReference>
<dbReference type="AlphaFoldDB" id="A0A840TH84"/>
<evidence type="ECO:0000259" key="2">
    <source>
        <dbReference type="PROSITE" id="PS51352"/>
    </source>
</evidence>
<dbReference type="PANTHER" id="PTHR42852:SF13">
    <property type="entry name" value="PROTEIN DIPZ"/>
    <property type="match status" value="1"/>
</dbReference>
<dbReference type="GO" id="GO:0016491">
    <property type="term" value="F:oxidoreductase activity"/>
    <property type="evidence" value="ECO:0007669"/>
    <property type="project" value="InterPro"/>
</dbReference>
<proteinExistence type="predicted"/>
<dbReference type="GO" id="GO:0016853">
    <property type="term" value="F:isomerase activity"/>
    <property type="evidence" value="ECO:0007669"/>
    <property type="project" value="UniProtKB-KW"/>
</dbReference>
<comment type="caution">
    <text evidence="3">The sequence shown here is derived from an EMBL/GenBank/DDBJ whole genome shotgun (WGS) entry which is preliminary data.</text>
</comment>
<dbReference type="SUPFAM" id="SSF52833">
    <property type="entry name" value="Thioredoxin-like"/>
    <property type="match status" value="1"/>
</dbReference>
<dbReference type="Gene3D" id="3.40.30.10">
    <property type="entry name" value="Glutaredoxin"/>
    <property type="match status" value="1"/>
</dbReference>
<feature type="domain" description="Thioredoxin" evidence="2">
    <location>
        <begin position="25"/>
        <end position="178"/>
    </location>
</feature>
<gene>
    <name evidence="3" type="ORF">HNQ92_000945</name>
</gene>
<dbReference type="Pfam" id="PF00578">
    <property type="entry name" value="AhpC-TSA"/>
    <property type="match status" value="1"/>
</dbReference>
<keyword evidence="4" id="KW-1185">Reference proteome</keyword>
<dbReference type="CDD" id="cd02966">
    <property type="entry name" value="TlpA_like_family"/>
    <property type="match status" value="1"/>
</dbReference>
<reference evidence="3 4" key="1">
    <citation type="submission" date="2020-08" db="EMBL/GenBank/DDBJ databases">
        <title>Genomic Encyclopedia of Type Strains, Phase IV (KMG-IV): sequencing the most valuable type-strain genomes for metagenomic binning, comparative biology and taxonomic classification.</title>
        <authorList>
            <person name="Goeker M."/>
        </authorList>
    </citation>
    <scope>NUCLEOTIDE SEQUENCE [LARGE SCALE GENOMIC DNA]</scope>
    <source>
        <strain evidence="3 4">DSM 105074</strain>
    </source>
</reference>
<dbReference type="RefSeq" id="WP_184171571.1">
    <property type="nucleotide sequence ID" value="NZ_JACHGF010000001.1"/>
</dbReference>
<dbReference type="InterPro" id="IPR013766">
    <property type="entry name" value="Thioredoxin_domain"/>
</dbReference>
<dbReference type="InterPro" id="IPR036249">
    <property type="entry name" value="Thioredoxin-like_sf"/>
</dbReference>
<keyword evidence="3" id="KW-0413">Isomerase</keyword>
<dbReference type="EMBL" id="JACHGF010000001">
    <property type="protein sequence ID" value="MBB5282824.1"/>
    <property type="molecule type" value="Genomic_DNA"/>
</dbReference>
<protein>
    <submittedName>
        <fullName evidence="3">Thiol-disulfide isomerase/thioredoxin</fullName>
    </submittedName>
</protein>
<dbReference type="InterPro" id="IPR000866">
    <property type="entry name" value="AhpC/TSA"/>
</dbReference>
<name>A0A840TH84_9BACT</name>
<feature type="chain" id="PRO_5032771963" evidence="1">
    <location>
        <begin position="19"/>
        <end position="179"/>
    </location>
</feature>
<evidence type="ECO:0000313" key="3">
    <source>
        <dbReference type="EMBL" id="MBB5282824.1"/>
    </source>
</evidence>
<evidence type="ECO:0000313" key="4">
    <source>
        <dbReference type="Proteomes" id="UP000557307"/>
    </source>
</evidence>
<dbReference type="PANTHER" id="PTHR42852">
    <property type="entry name" value="THIOL:DISULFIDE INTERCHANGE PROTEIN DSBE"/>
    <property type="match status" value="1"/>
</dbReference>
<dbReference type="PROSITE" id="PS51352">
    <property type="entry name" value="THIOREDOXIN_2"/>
    <property type="match status" value="1"/>
</dbReference>
<accession>A0A840TH84</accession>
<keyword evidence="1" id="KW-0732">Signal</keyword>
<evidence type="ECO:0000256" key="1">
    <source>
        <dbReference type="SAM" id="SignalP"/>
    </source>
</evidence>
<dbReference type="Proteomes" id="UP000557307">
    <property type="component" value="Unassembled WGS sequence"/>
</dbReference>
<sequence length="179" mass="20712">MNKLLFFCALSFCSLAFAQEPTQHGPLPGEAPAPNAQPLVQVKWETLDTLLHHQDSDTTYIINFWATWCRPCVAELPHFEEVQANFAHQKVRVLLVSMDFAKDIEDRVVPFIERHNIKSTVWLLNETDANRWIERVDSTWSGALPATLILNPARGRRSFYEKPLDYETLARELSYFTDY</sequence>
<dbReference type="InterPro" id="IPR050553">
    <property type="entry name" value="Thioredoxin_ResA/DsbE_sf"/>
</dbReference>
<feature type="signal peptide" evidence="1">
    <location>
        <begin position="1"/>
        <end position="18"/>
    </location>
</feature>